<proteinExistence type="inferred from homology"/>
<comment type="caution">
    <text evidence="7">The sequence shown here is derived from an EMBL/GenBank/DDBJ whole genome shotgun (WGS) entry which is preliminary data.</text>
</comment>
<dbReference type="InterPro" id="IPR001128">
    <property type="entry name" value="Cyt_P450"/>
</dbReference>
<evidence type="ECO:0000256" key="3">
    <source>
        <dbReference type="ARBA" id="ARBA00022617"/>
    </source>
</evidence>
<evidence type="ECO:0000313" key="8">
    <source>
        <dbReference type="Proteomes" id="UP001230504"/>
    </source>
</evidence>
<evidence type="ECO:0000256" key="5">
    <source>
        <dbReference type="ARBA" id="ARBA00023004"/>
    </source>
</evidence>
<evidence type="ECO:0000256" key="1">
    <source>
        <dbReference type="ARBA" id="ARBA00001971"/>
    </source>
</evidence>
<dbReference type="SUPFAM" id="SSF48264">
    <property type="entry name" value="Cytochrome P450"/>
    <property type="match status" value="1"/>
</dbReference>
<name>A0AAD8V4M3_9PEZI</name>
<dbReference type="Pfam" id="PF00067">
    <property type="entry name" value="p450"/>
    <property type="match status" value="1"/>
</dbReference>
<keyword evidence="6" id="KW-0472">Membrane</keyword>
<keyword evidence="5" id="KW-0408">Iron</keyword>
<protein>
    <submittedName>
        <fullName evidence="7">Cytochrome P450</fullName>
    </submittedName>
</protein>
<dbReference type="PANTHER" id="PTHR24305">
    <property type="entry name" value="CYTOCHROME P450"/>
    <property type="match status" value="1"/>
</dbReference>
<comment type="cofactor">
    <cofactor evidence="1">
        <name>heme</name>
        <dbReference type="ChEBI" id="CHEBI:30413"/>
    </cofactor>
</comment>
<keyword evidence="4" id="KW-0479">Metal-binding</keyword>
<accession>A0AAD8V4M3</accession>
<comment type="similarity">
    <text evidence="2">Belongs to the cytochrome P450 family.</text>
</comment>
<keyword evidence="6" id="KW-1133">Transmembrane helix</keyword>
<keyword evidence="6" id="KW-0812">Transmembrane</keyword>
<gene>
    <name evidence="7" type="ORF">LY79DRAFT_670536</name>
</gene>
<dbReference type="GeneID" id="85448030"/>
<dbReference type="AlphaFoldDB" id="A0AAD8V4M3"/>
<dbReference type="InterPro" id="IPR002401">
    <property type="entry name" value="Cyt_P450_E_grp-I"/>
</dbReference>
<dbReference type="InterPro" id="IPR036396">
    <property type="entry name" value="Cyt_P450_sf"/>
</dbReference>
<dbReference type="PRINTS" id="PR00463">
    <property type="entry name" value="EP450I"/>
</dbReference>
<evidence type="ECO:0000313" key="7">
    <source>
        <dbReference type="EMBL" id="KAK1586090.1"/>
    </source>
</evidence>
<evidence type="ECO:0000256" key="4">
    <source>
        <dbReference type="ARBA" id="ARBA00022723"/>
    </source>
</evidence>
<evidence type="ECO:0000256" key="6">
    <source>
        <dbReference type="SAM" id="Phobius"/>
    </source>
</evidence>
<dbReference type="GO" id="GO:0005506">
    <property type="term" value="F:iron ion binding"/>
    <property type="evidence" value="ECO:0007669"/>
    <property type="project" value="InterPro"/>
</dbReference>
<evidence type="ECO:0000256" key="2">
    <source>
        <dbReference type="ARBA" id="ARBA00010617"/>
    </source>
</evidence>
<dbReference type="GO" id="GO:0016705">
    <property type="term" value="F:oxidoreductase activity, acting on paired donors, with incorporation or reduction of molecular oxygen"/>
    <property type="evidence" value="ECO:0007669"/>
    <property type="project" value="InterPro"/>
</dbReference>
<reference evidence="7" key="1">
    <citation type="submission" date="2021-06" db="EMBL/GenBank/DDBJ databases">
        <title>Comparative genomics, transcriptomics and evolutionary studies reveal genomic signatures of adaptation to plant cell wall in hemibiotrophic fungi.</title>
        <authorList>
            <consortium name="DOE Joint Genome Institute"/>
            <person name="Baroncelli R."/>
            <person name="Diaz J.F."/>
            <person name="Benocci T."/>
            <person name="Peng M."/>
            <person name="Battaglia E."/>
            <person name="Haridas S."/>
            <person name="Andreopoulos W."/>
            <person name="Labutti K."/>
            <person name="Pangilinan J."/>
            <person name="Floch G.L."/>
            <person name="Makela M.R."/>
            <person name="Henrissat B."/>
            <person name="Grigoriev I.V."/>
            <person name="Crouch J.A."/>
            <person name="De Vries R.P."/>
            <person name="Sukno S.A."/>
            <person name="Thon M.R."/>
        </authorList>
    </citation>
    <scope>NUCLEOTIDE SEQUENCE</scope>
    <source>
        <strain evidence="7">CBS 125086</strain>
    </source>
</reference>
<dbReference type="InterPro" id="IPR050121">
    <property type="entry name" value="Cytochrome_P450_monoxygenase"/>
</dbReference>
<keyword evidence="3" id="KW-0349">Heme</keyword>
<dbReference type="Proteomes" id="UP001230504">
    <property type="component" value="Unassembled WGS sequence"/>
</dbReference>
<dbReference type="PRINTS" id="PR00385">
    <property type="entry name" value="P450"/>
</dbReference>
<dbReference type="Gene3D" id="1.10.630.10">
    <property type="entry name" value="Cytochrome P450"/>
    <property type="match status" value="1"/>
</dbReference>
<feature type="transmembrane region" description="Helical" evidence="6">
    <location>
        <begin position="20"/>
        <end position="43"/>
    </location>
</feature>
<organism evidence="7 8">
    <name type="scientific">Colletotrichum navitas</name>
    <dbReference type="NCBI Taxonomy" id="681940"/>
    <lineage>
        <taxon>Eukaryota</taxon>
        <taxon>Fungi</taxon>
        <taxon>Dikarya</taxon>
        <taxon>Ascomycota</taxon>
        <taxon>Pezizomycotina</taxon>
        <taxon>Sordariomycetes</taxon>
        <taxon>Hypocreomycetidae</taxon>
        <taxon>Glomerellales</taxon>
        <taxon>Glomerellaceae</taxon>
        <taxon>Colletotrichum</taxon>
        <taxon>Colletotrichum graminicola species complex</taxon>
    </lineage>
</organism>
<dbReference type="GO" id="GO:0020037">
    <property type="term" value="F:heme binding"/>
    <property type="evidence" value="ECO:0007669"/>
    <property type="project" value="InterPro"/>
</dbReference>
<dbReference type="GO" id="GO:0004497">
    <property type="term" value="F:monooxygenase activity"/>
    <property type="evidence" value="ECO:0007669"/>
    <property type="project" value="InterPro"/>
</dbReference>
<dbReference type="RefSeq" id="XP_060413048.1">
    <property type="nucleotide sequence ID" value="XM_060563790.1"/>
</dbReference>
<dbReference type="EMBL" id="JAHLJV010000038">
    <property type="protein sequence ID" value="KAK1586090.1"/>
    <property type="molecule type" value="Genomic_DNA"/>
</dbReference>
<sequence length="231" mass="25588">MAAHTGFLSYVVNFNMAPLALIGFVSLVTLAYVFGTIIYNVYFHPLYRYPGHKLPAATKIPHALCSVSGQAHHKILELHQKFGPIVRVRKRLASKTERPDFMGSTLQKRSGSEELTFEELKSNAAILITAGSETTATALSATTYYLLTNPNALKKLSDEIRNTFASEADIDMSSSQKLAYMHAVINEGLRMYPPVPTRMPRKVNSDGGVFLGEYVPPDASQIINSTRDKHR</sequence>
<keyword evidence="8" id="KW-1185">Reference proteome</keyword>
<dbReference type="PANTHER" id="PTHR24305:SF210">
    <property type="entry name" value="CYTOCHROME P450 MONOOXYGENASE ASQL-RELATED"/>
    <property type="match status" value="1"/>
</dbReference>